<keyword evidence="1" id="KW-0479">Metal-binding</keyword>
<evidence type="ECO:0000313" key="5">
    <source>
        <dbReference type="Proteomes" id="UP000215633"/>
    </source>
</evidence>
<dbReference type="InterPro" id="IPR000917">
    <property type="entry name" value="Sulfatase_N"/>
</dbReference>
<evidence type="ECO:0000256" key="1">
    <source>
        <dbReference type="ARBA" id="ARBA00022723"/>
    </source>
</evidence>
<dbReference type="GO" id="GO:0008484">
    <property type="term" value="F:sulfuric ester hydrolase activity"/>
    <property type="evidence" value="ECO:0007669"/>
    <property type="project" value="TreeGrafter"/>
</dbReference>
<dbReference type="AlphaFoldDB" id="A0A261VY48"/>
<dbReference type="Pfam" id="PF00884">
    <property type="entry name" value="Sulfatase"/>
    <property type="match status" value="1"/>
</dbReference>
<keyword evidence="2" id="KW-0378">Hydrolase</keyword>
<reference evidence="5" key="1">
    <citation type="submission" date="2017-05" db="EMBL/GenBank/DDBJ databases">
        <title>Complete and WGS of Bordetella genogroups.</title>
        <authorList>
            <person name="Spilker T."/>
            <person name="Lipuma J."/>
        </authorList>
    </citation>
    <scope>NUCLEOTIDE SEQUENCE [LARGE SCALE GENOMIC DNA]</scope>
    <source>
        <strain evidence="5">AU8256</strain>
    </source>
</reference>
<proteinExistence type="predicted"/>
<sequence>MPATNVLILLSDEHNARVMGCAGHPLVQTPRLDRLAREGTRFANAYTSSPICVPARASIATGRYVHEHRCWDNALAYQGSPPSWGHRMQSAGVAVESIGKLHYRNQDDDTGFDRQQWAAHILDGIGQVWGSVREPLPEAHPAAALFKDIGAGESSYNRFDRAVADEAVRWLHERAGRRDSSPWVLFVGLVAPHFPLIVPREYLDRYPIDDMPLPRLHPDRGYRRHPWVERHARFSRHDEQLGTDARRRLALASYLALTSFMDEQIGKVLDALAQSGQADRTTVVYSSDHGDNLGERGLWNKCTLYRESTAVPMIVRGPGIPAGQVTRTNVSLVDLFPTVLQATGIAPDPADADLPGRSLIASACGPDDPGRLAFSEYHAVGSESAGYMLADSRYKYHHYVGHAPELFDLQADPQEANDLAGDPAYAPVLERFRRRLLDMLDPVEVDRRAKSDQRQLIERFGGREAALRIGTPGATPVPAA</sequence>
<feature type="domain" description="Sulfatase N-terminal" evidence="3">
    <location>
        <begin position="5"/>
        <end position="345"/>
    </location>
</feature>
<dbReference type="InterPro" id="IPR017850">
    <property type="entry name" value="Alkaline_phosphatase_core_sf"/>
</dbReference>
<evidence type="ECO:0000313" key="4">
    <source>
        <dbReference type="EMBL" id="OZI79036.1"/>
    </source>
</evidence>
<comment type="caution">
    <text evidence="4">The sequence shown here is derived from an EMBL/GenBank/DDBJ whole genome shotgun (WGS) entry which is preliminary data.</text>
</comment>
<dbReference type="Proteomes" id="UP000215633">
    <property type="component" value="Unassembled WGS sequence"/>
</dbReference>
<dbReference type="Gene3D" id="3.40.720.10">
    <property type="entry name" value="Alkaline Phosphatase, subunit A"/>
    <property type="match status" value="1"/>
</dbReference>
<dbReference type="PANTHER" id="PTHR45953">
    <property type="entry name" value="IDURONATE 2-SULFATASE"/>
    <property type="match status" value="1"/>
</dbReference>
<evidence type="ECO:0000259" key="3">
    <source>
        <dbReference type="Pfam" id="PF00884"/>
    </source>
</evidence>
<dbReference type="GO" id="GO:0005737">
    <property type="term" value="C:cytoplasm"/>
    <property type="evidence" value="ECO:0007669"/>
    <property type="project" value="TreeGrafter"/>
</dbReference>
<dbReference type="SUPFAM" id="SSF53649">
    <property type="entry name" value="Alkaline phosphatase-like"/>
    <property type="match status" value="1"/>
</dbReference>
<dbReference type="PANTHER" id="PTHR45953:SF1">
    <property type="entry name" value="IDURONATE 2-SULFATASE"/>
    <property type="match status" value="1"/>
</dbReference>
<organism evidence="4 5">
    <name type="scientific">Bordetella genomosp. 2</name>
    <dbReference type="NCBI Taxonomy" id="1983456"/>
    <lineage>
        <taxon>Bacteria</taxon>
        <taxon>Pseudomonadati</taxon>
        <taxon>Pseudomonadota</taxon>
        <taxon>Betaproteobacteria</taxon>
        <taxon>Burkholderiales</taxon>
        <taxon>Alcaligenaceae</taxon>
        <taxon>Bordetella</taxon>
    </lineage>
</organism>
<dbReference type="EMBL" id="NEVT01000003">
    <property type="protein sequence ID" value="OZI79036.1"/>
    <property type="molecule type" value="Genomic_DNA"/>
</dbReference>
<gene>
    <name evidence="4" type="ORF">CAL24_03600</name>
</gene>
<name>A0A261VY48_9BORD</name>
<dbReference type="GO" id="GO:0046872">
    <property type="term" value="F:metal ion binding"/>
    <property type="evidence" value="ECO:0007669"/>
    <property type="project" value="UniProtKB-KW"/>
</dbReference>
<dbReference type="RefSeq" id="WP_094805742.1">
    <property type="nucleotide sequence ID" value="NZ_NEVT01000003.1"/>
</dbReference>
<keyword evidence="5" id="KW-1185">Reference proteome</keyword>
<accession>A0A261VY48</accession>
<dbReference type="CDD" id="cd16037">
    <property type="entry name" value="sulfatase_like"/>
    <property type="match status" value="1"/>
</dbReference>
<evidence type="ECO:0000256" key="2">
    <source>
        <dbReference type="ARBA" id="ARBA00022801"/>
    </source>
</evidence>
<protein>
    <submittedName>
        <fullName evidence="4">Sulfatase</fullName>
    </submittedName>
</protein>